<evidence type="ECO:0000313" key="3">
    <source>
        <dbReference type="Proteomes" id="UP000239469"/>
    </source>
</evidence>
<dbReference type="InterPro" id="IPR051531">
    <property type="entry name" value="N-acetyltransferase"/>
</dbReference>
<evidence type="ECO:0000259" key="1">
    <source>
        <dbReference type="PROSITE" id="PS51186"/>
    </source>
</evidence>
<protein>
    <recommendedName>
        <fullName evidence="1">N-acetyltransferase domain-containing protein</fullName>
    </recommendedName>
</protein>
<dbReference type="InterPro" id="IPR016181">
    <property type="entry name" value="Acyl_CoA_acyltransferase"/>
</dbReference>
<dbReference type="PROSITE" id="PS51186">
    <property type="entry name" value="GNAT"/>
    <property type="match status" value="2"/>
</dbReference>
<dbReference type="GO" id="GO:0016747">
    <property type="term" value="F:acyltransferase activity, transferring groups other than amino-acyl groups"/>
    <property type="evidence" value="ECO:0007669"/>
    <property type="project" value="InterPro"/>
</dbReference>
<gene>
    <name evidence="2" type="ORF">BUE93_00980</name>
</gene>
<accession>A0A2S9XA88</accession>
<feature type="domain" description="N-acetyltransferase" evidence="1">
    <location>
        <begin position="11"/>
        <end position="165"/>
    </location>
</feature>
<dbReference type="InterPro" id="IPR000182">
    <property type="entry name" value="GNAT_dom"/>
</dbReference>
<dbReference type="SUPFAM" id="SSF55729">
    <property type="entry name" value="Acyl-CoA N-acyltransferases (Nat)"/>
    <property type="match status" value="2"/>
</dbReference>
<evidence type="ECO:0000313" key="2">
    <source>
        <dbReference type="EMBL" id="PRP72635.1"/>
    </source>
</evidence>
<dbReference type="Pfam" id="PF13302">
    <property type="entry name" value="Acetyltransf_3"/>
    <property type="match status" value="1"/>
</dbReference>
<dbReference type="OrthoDB" id="9801656at2"/>
<proteinExistence type="predicted"/>
<dbReference type="EMBL" id="MTBD01000001">
    <property type="protein sequence ID" value="PRP72635.1"/>
    <property type="molecule type" value="Genomic_DNA"/>
</dbReference>
<name>A0A2S9XA88_9NEIS</name>
<feature type="domain" description="N-acetyltransferase" evidence="1">
    <location>
        <begin position="283"/>
        <end position="428"/>
    </location>
</feature>
<dbReference type="PANTHER" id="PTHR43792:SF1">
    <property type="entry name" value="N-ACETYLTRANSFERASE DOMAIN-CONTAINING PROTEIN"/>
    <property type="match status" value="1"/>
</dbReference>
<dbReference type="Gene3D" id="3.40.630.30">
    <property type="match status" value="2"/>
</dbReference>
<sequence>MLILPLRSPRLILRDFIAEDLEPYGRLRSGLAFGRHYPAAETAPAFSSRLLDRFISQQQSPRRAWQLAVIRRDDGKLVGSVGLRLTVSPGVASFGVELAEAAWGQGYAEEAARLLLDAGFNHLGVNRVEADTAEGNAAALCLAGRLGFVAAPARDGRVSLALSLGMLGAQSEWRLLGASSSLRRIDGGWRLLTEDQPGFYFGNALWLDHGPEPGSRREWERRFAAAFADYPAIRHRVLQWPLGAPASAEAHRDWLDAGYRYEETIVLLMTGETLRPVPLSPSLTIRPLTSDEDWAQWRRLLLDARDAEHLEEDYLSFLAGHERRYRQLEAEGCGHTWGVFDGRALLSCAGLFLQPGLGCVQQVATAEHVRRLGLASQLLSHIAQWGLQRAPRILVAADARYHALQLYRQLGFVDAAREASLCWWSGRA</sequence>
<dbReference type="AlphaFoldDB" id="A0A2S9XA88"/>
<dbReference type="PANTHER" id="PTHR43792">
    <property type="entry name" value="GNAT FAMILY, PUTATIVE (AFU_ORTHOLOGUE AFUA_3G00765)-RELATED-RELATED"/>
    <property type="match status" value="1"/>
</dbReference>
<comment type="caution">
    <text evidence="2">The sequence shown here is derived from an EMBL/GenBank/DDBJ whole genome shotgun (WGS) entry which is preliminary data.</text>
</comment>
<organism evidence="2 3">
    <name type="scientific">Chromobacterium amazonense</name>
    <dbReference type="NCBI Taxonomy" id="1382803"/>
    <lineage>
        <taxon>Bacteria</taxon>
        <taxon>Pseudomonadati</taxon>
        <taxon>Pseudomonadota</taxon>
        <taxon>Betaproteobacteria</taxon>
        <taxon>Neisseriales</taxon>
        <taxon>Chromobacteriaceae</taxon>
        <taxon>Chromobacterium</taxon>
    </lineage>
</organism>
<reference evidence="2 3" key="1">
    <citation type="submission" date="2017-01" db="EMBL/GenBank/DDBJ databases">
        <title>New insights into the genetic diversity of Chromobacterium isolated from tropical freshwater lake.</title>
        <authorList>
            <person name="Santos A.B."/>
            <person name="Nascimento A.M."/>
            <person name="Da Silva P.C."/>
        </authorList>
    </citation>
    <scope>NUCLEOTIDE SEQUENCE [LARGE SCALE GENOMIC DNA]</scope>
    <source>
        <strain evidence="2 3">56AF</strain>
    </source>
</reference>
<dbReference type="Proteomes" id="UP000239469">
    <property type="component" value="Unassembled WGS sequence"/>
</dbReference>
<dbReference type="Pfam" id="PF00583">
    <property type="entry name" value="Acetyltransf_1"/>
    <property type="match status" value="1"/>
</dbReference>